<comment type="caution">
    <text evidence="3">The sequence shown here is derived from an EMBL/GenBank/DDBJ whole genome shotgun (WGS) entry which is preliminary data.</text>
</comment>
<accession>A0ABW6AJ58</accession>
<dbReference type="Pfam" id="PF00248">
    <property type="entry name" value="Aldo_ket_red"/>
    <property type="match status" value="1"/>
</dbReference>
<sequence>MEKRRLGTSGLKVSAIGLGCMNMSHGYGNVVDRQDMIRLIHQAVERGIDFFDTAEMYGPFANEELVGDALAPMRDKVIIATKFGFGFDPQTRENKGFNSQPNHIREVCEAMLKRLKTDYIDLLYQHRVDPAVPIEDVAGTVKELIQEGKVKYFGLSQADTANIRKAHAVQPVAALQSQYSLWNREVEESILPTLKELGIGFVAYGPLGHGYLTGNIDANTKFNPDDIRNVFPEFSKESREANQPMISSFNAFAQKKEISPAQLALAWVLHQNPGFVPIPGTTKLHRLEENIAATAIKLSAEDLAELKTIRA</sequence>
<dbReference type="InterPro" id="IPR023210">
    <property type="entry name" value="NADP_OxRdtase_dom"/>
</dbReference>
<organism evidence="3 4">
    <name type="scientific">Spirosoma flavum</name>
    <dbReference type="NCBI Taxonomy" id="2048557"/>
    <lineage>
        <taxon>Bacteria</taxon>
        <taxon>Pseudomonadati</taxon>
        <taxon>Bacteroidota</taxon>
        <taxon>Cytophagia</taxon>
        <taxon>Cytophagales</taxon>
        <taxon>Cytophagaceae</taxon>
        <taxon>Spirosoma</taxon>
    </lineage>
</organism>
<dbReference type="InterPro" id="IPR036812">
    <property type="entry name" value="NAD(P)_OxRdtase_dom_sf"/>
</dbReference>
<dbReference type="SUPFAM" id="SSF51430">
    <property type="entry name" value="NAD(P)-linked oxidoreductase"/>
    <property type="match status" value="1"/>
</dbReference>
<dbReference type="EMBL" id="JBHUOM010000004">
    <property type="protein sequence ID" value="MFD2934649.1"/>
    <property type="molecule type" value="Genomic_DNA"/>
</dbReference>
<keyword evidence="1" id="KW-0560">Oxidoreductase</keyword>
<reference evidence="4" key="1">
    <citation type="journal article" date="2019" name="Int. J. Syst. Evol. Microbiol.">
        <title>The Global Catalogue of Microorganisms (GCM) 10K type strain sequencing project: providing services to taxonomists for standard genome sequencing and annotation.</title>
        <authorList>
            <consortium name="The Broad Institute Genomics Platform"/>
            <consortium name="The Broad Institute Genome Sequencing Center for Infectious Disease"/>
            <person name="Wu L."/>
            <person name="Ma J."/>
        </authorList>
    </citation>
    <scope>NUCLEOTIDE SEQUENCE [LARGE SCALE GENOMIC DNA]</scope>
    <source>
        <strain evidence="4">KCTC 52490</strain>
    </source>
</reference>
<name>A0ABW6AJ58_9BACT</name>
<dbReference type="PANTHER" id="PTHR43625">
    <property type="entry name" value="AFLATOXIN B1 ALDEHYDE REDUCTASE"/>
    <property type="match status" value="1"/>
</dbReference>
<proteinExistence type="predicted"/>
<gene>
    <name evidence="3" type="ORF">ACFS25_12715</name>
</gene>
<protein>
    <submittedName>
        <fullName evidence="3">Aldo/keto reductase</fullName>
    </submittedName>
</protein>
<evidence type="ECO:0000256" key="1">
    <source>
        <dbReference type="ARBA" id="ARBA00023002"/>
    </source>
</evidence>
<evidence type="ECO:0000313" key="4">
    <source>
        <dbReference type="Proteomes" id="UP001597512"/>
    </source>
</evidence>
<feature type="domain" description="NADP-dependent oxidoreductase" evidence="2">
    <location>
        <begin position="15"/>
        <end position="309"/>
    </location>
</feature>
<dbReference type="InterPro" id="IPR050791">
    <property type="entry name" value="Aldo-Keto_reductase"/>
</dbReference>
<evidence type="ECO:0000259" key="2">
    <source>
        <dbReference type="Pfam" id="PF00248"/>
    </source>
</evidence>
<dbReference type="PANTHER" id="PTHR43625:SF77">
    <property type="entry name" value="ALDO-KETO REDUCTASE"/>
    <property type="match status" value="1"/>
</dbReference>
<dbReference type="CDD" id="cd19078">
    <property type="entry name" value="AKR_AKR13C1_2"/>
    <property type="match status" value="1"/>
</dbReference>
<dbReference type="Proteomes" id="UP001597512">
    <property type="component" value="Unassembled WGS sequence"/>
</dbReference>
<dbReference type="Gene3D" id="3.20.20.100">
    <property type="entry name" value="NADP-dependent oxidoreductase domain"/>
    <property type="match status" value="1"/>
</dbReference>
<dbReference type="RefSeq" id="WP_381501052.1">
    <property type="nucleotide sequence ID" value="NZ_JBHUOM010000004.1"/>
</dbReference>
<keyword evidence="4" id="KW-1185">Reference proteome</keyword>
<evidence type="ECO:0000313" key="3">
    <source>
        <dbReference type="EMBL" id="MFD2934649.1"/>
    </source>
</evidence>